<keyword evidence="5 8" id="KW-0472">Membrane</keyword>
<comment type="similarity">
    <text evidence="2">Belongs to the ADIPOR family.</text>
</comment>
<protein>
    <submittedName>
        <fullName evidence="9">Hemolysin-III related-domain-containing protein</fullName>
    </submittedName>
</protein>
<evidence type="ECO:0000256" key="7">
    <source>
        <dbReference type="SAM" id="MobiDB-lite"/>
    </source>
</evidence>
<evidence type="ECO:0000256" key="5">
    <source>
        <dbReference type="ARBA" id="ARBA00023136"/>
    </source>
</evidence>
<evidence type="ECO:0000256" key="8">
    <source>
        <dbReference type="SAM" id="Phobius"/>
    </source>
</evidence>
<dbReference type="GO" id="GO:0038023">
    <property type="term" value="F:signaling receptor activity"/>
    <property type="evidence" value="ECO:0007669"/>
    <property type="project" value="TreeGrafter"/>
</dbReference>
<feature type="compositionally biased region" description="Polar residues" evidence="7">
    <location>
        <begin position="1"/>
        <end position="15"/>
    </location>
</feature>
<accession>A0AAN6YC71</accession>
<reference evidence="9" key="1">
    <citation type="journal article" date="2023" name="Mol. Phylogenet. Evol.">
        <title>Genome-scale phylogeny and comparative genomics of the fungal order Sordariales.</title>
        <authorList>
            <person name="Hensen N."/>
            <person name="Bonometti L."/>
            <person name="Westerberg I."/>
            <person name="Brannstrom I.O."/>
            <person name="Guillou S."/>
            <person name="Cros-Aarteil S."/>
            <person name="Calhoun S."/>
            <person name="Haridas S."/>
            <person name="Kuo A."/>
            <person name="Mondo S."/>
            <person name="Pangilinan J."/>
            <person name="Riley R."/>
            <person name="LaButti K."/>
            <person name="Andreopoulos B."/>
            <person name="Lipzen A."/>
            <person name="Chen C."/>
            <person name="Yan M."/>
            <person name="Daum C."/>
            <person name="Ng V."/>
            <person name="Clum A."/>
            <person name="Steindorff A."/>
            <person name="Ohm R.A."/>
            <person name="Martin F."/>
            <person name="Silar P."/>
            <person name="Natvig D.O."/>
            <person name="Lalanne C."/>
            <person name="Gautier V."/>
            <person name="Ament-Velasquez S.L."/>
            <person name="Kruys A."/>
            <person name="Hutchinson M.I."/>
            <person name="Powell A.J."/>
            <person name="Barry K."/>
            <person name="Miller A.N."/>
            <person name="Grigoriev I.V."/>
            <person name="Debuchy R."/>
            <person name="Gladieux P."/>
            <person name="Hiltunen Thoren M."/>
            <person name="Johannesson H."/>
        </authorList>
    </citation>
    <scope>NUCLEOTIDE SEQUENCE</scope>
    <source>
        <strain evidence="9">PSN293</strain>
    </source>
</reference>
<feature type="transmembrane region" description="Helical" evidence="8">
    <location>
        <begin position="143"/>
        <end position="162"/>
    </location>
</feature>
<feature type="transmembrane region" description="Helical" evidence="8">
    <location>
        <begin position="312"/>
        <end position="329"/>
    </location>
</feature>
<gene>
    <name evidence="9" type="ORF">QBC37DRAFT_419429</name>
</gene>
<proteinExistence type="inferred from homology"/>
<feature type="binding site" evidence="6">
    <location>
        <position position="310"/>
    </location>
    <ligand>
        <name>Zn(2+)</name>
        <dbReference type="ChEBI" id="CHEBI:29105"/>
    </ligand>
</feature>
<dbReference type="Pfam" id="PF03006">
    <property type="entry name" value="HlyIII"/>
    <property type="match status" value="1"/>
</dbReference>
<feature type="region of interest" description="Disordered" evidence="7">
    <location>
        <begin position="1"/>
        <end position="43"/>
    </location>
</feature>
<keyword evidence="10" id="KW-1185">Reference proteome</keyword>
<comment type="subcellular location">
    <subcellularLocation>
        <location evidence="1">Membrane</location>
        <topology evidence="1">Multi-pass membrane protein</topology>
    </subcellularLocation>
</comment>
<feature type="transmembrane region" description="Helical" evidence="8">
    <location>
        <begin position="273"/>
        <end position="292"/>
    </location>
</feature>
<evidence type="ECO:0000313" key="9">
    <source>
        <dbReference type="EMBL" id="KAK4215326.1"/>
    </source>
</evidence>
<keyword evidence="3 8" id="KW-0812">Transmembrane</keyword>
<evidence type="ECO:0000256" key="1">
    <source>
        <dbReference type="ARBA" id="ARBA00004141"/>
    </source>
</evidence>
<feature type="transmembrane region" description="Helical" evidence="8">
    <location>
        <begin position="110"/>
        <end position="131"/>
    </location>
</feature>
<evidence type="ECO:0000256" key="6">
    <source>
        <dbReference type="PIRSR" id="PIRSR604254-1"/>
    </source>
</evidence>
<feature type="binding site" evidence="6">
    <location>
        <position position="314"/>
    </location>
    <ligand>
        <name>Zn(2+)</name>
        <dbReference type="ChEBI" id="CHEBI:29105"/>
    </ligand>
</feature>
<evidence type="ECO:0000256" key="3">
    <source>
        <dbReference type="ARBA" id="ARBA00022692"/>
    </source>
</evidence>
<keyword evidence="6" id="KW-0479">Metal-binding</keyword>
<feature type="transmembrane region" description="Helical" evidence="8">
    <location>
        <begin position="182"/>
        <end position="201"/>
    </location>
</feature>
<dbReference type="Proteomes" id="UP001301769">
    <property type="component" value="Unassembled WGS sequence"/>
</dbReference>
<dbReference type="InterPro" id="IPR004254">
    <property type="entry name" value="AdipoR/HlyIII-related"/>
</dbReference>
<organism evidence="9 10">
    <name type="scientific">Rhypophila decipiens</name>
    <dbReference type="NCBI Taxonomy" id="261697"/>
    <lineage>
        <taxon>Eukaryota</taxon>
        <taxon>Fungi</taxon>
        <taxon>Dikarya</taxon>
        <taxon>Ascomycota</taxon>
        <taxon>Pezizomycotina</taxon>
        <taxon>Sordariomycetes</taxon>
        <taxon>Sordariomycetidae</taxon>
        <taxon>Sordariales</taxon>
        <taxon>Naviculisporaceae</taxon>
        <taxon>Rhypophila</taxon>
    </lineage>
</organism>
<evidence type="ECO:0000256" key="2">
    <source>
        <dbReference type="ARBA" id="ARBA00007018"/>
    </source>
</evidence>
<dbReference type="PANTHER" id="PTHR20855:SF52">
    <property type="entry name" value="ADIPONECTIN RECEPTOR PROTEIN"/>
    <property type="match status" value="1"/>
</dbReference>
<dbReference type="AlphaFoldDB" id="A0AAN6YC71"/>
<dbReference type="PANTHER" id="PTHR20855">
    <property type="entry name" value="ADIPOR/PROGESTIN RECEPTOR-RELATED"/>
    <property type="match status" value="1"/>
</dbReference>
<feature type="transmembrane region" description="Helical" evidence="8">
    <location>
        <begin position="208"/>
        <end position="227"/>
    </location>
</feature>
<comment type="caution">
    <text evidence="9">The sequence shown here is derived from an EMBL/GenBank/DDBJ whole genome shotgun (WGS) entry which is preliminary data.</text>
</comment>
<keyword evidence="6" id="KW-0862">Zinc</keyword>
<dbReference type="GO" id="GO:0046872">
    <property type="term" value="F:metal ion binding"/>
    <property type="evidence" value="ECO:0007669"/>
    <property type="project" value="UniProtKB-KW"/>
</dbReference>
<evidence type="ECO:0000256" key="4">
    <source>
        <dbReference type="ARBA" id="ARBA00022989"/>
    </source>
</evidence>
<evidence type="ECO:0000313" key="10">
    <source>
        <dbReference type="Proteomes" id="UP001301769"/>
    </source>
</evidence>
<feature type="binding site" evidence="6">
    <location>
        <position position="164"/>
    </location>
    <ligand>
        <name>Zn(2+)</name>
        <dbReference type="ChEBI" id="CHEBI:29105"/>
    </ligand>
</feature>
<sequence length="343" mass="37831">MPRQTAKNPASSGITSGAAPGSGPQSKTTAADNLRQRRPSTASETISSAISEAAATAKSAVSSALHLHWDDLPDWRRDNHYIHTGYRHTSNSYLGSLHSLSYIHNETVNIYTHLIGAVVFIVASYLLHNLIHPRYETASSSDIFVFGCFFAGAAICLGMSATYHTLCNHSPEVAKWGNKLDYTGIVFLIVGSYVPALWYGFYCMDEKLMIYMSAIVTLGLGCIAVSWVEFFRTPAWRPYRALMFVGLGVSGVGPILHGVSIYGYSHLNERMGLNWVIFQGALYIFGAFLYAARWPERQFPGTFDIWGSSHQIFHVCVVLAAAAHLNGMVKAFDYHHGQYAELC</sequence>
<feature type="transmembrane region" description="Helical" evidence="8">
    <location>
        <begin position="239"/>
        <end position="261"/>
    </location>
</feature>
<keyword evidence="4 8" id="KW-1133">Transmembrane helix</keyword>
<dbReference type="GO" id="GO:0016020">
    <property type="term" value="C:membrane"/>
    <property type="evidence" value="ECO:0007669"/>
    <property type="project" value="UniProtKB-SubCell"/>
</dbReference>
<dbReference type="EMBL" id="MU858081">
    <property type="protein sequence ID" value="KAK4215326.1"/>
    <property type="molecule type" value="Genomic_DNA"/>
</dbReference>
<dbReference type="GO" id="GO:0006882">
    <property type="term" value="P:intracellular zinc ion homeostasis"/>
    <property type="evidence" value="ECO:0007669"/>
    <property type="project" value="TreeGrafter"/>
</dbReference>
<reference evidence="9" key="2">
    <citation type="submission" date="2023-05" db="EMBL/GenBank/DDBJ databases">
        <authorList>
            <consortium name="Lawrence Berkeley National Laboratory"/>
            <person name="Steindorff A."/>
            <person name="Hensen N."/>
            <person name="Bonometti L."/>
            <person name="Westerberg I."/>
            <person name="Brannstrom I.O."/>
            <person name="Guillou S."/>
            <person name="Cros-Aarteil S."/>
            <person name="Calhoun S."/>
            <person name="Haridas S."/>
            <person name="Kuo A."/>
            <person name="Mondo S."/>
            <person name="Pangilinan J."/>
            <person name="Riley R."/>
            <person name="Labutti K."/>
            <person name="Andreopoulos B."/>
            <person name="Lipzen A."/>
            <person name="Chen C."/>
            <person name="Yanf M."/>
            <person name="Daum C."/>
            <person name="Ng V."/>
            <person name="Clum A."/>
            <person name="Ohm R."/>
            <person name="Martin F."/>
            <person name="Silar P."/>
            <person name="Natvig D."/>
            <person name="Lalanne C."/>
            <person name="Gautier V."/>
            <person name="Ament-Velasquez S.L."/>
            <person name="Kruys A."/>
            <person name="Hutchinson M.I."/>
            <person name="Powell A.J."/>
            <person name="Barry K."/>
            <person name="Miller A.N."/>
            <person name="Grigoriev I.V."/>
            <person name="Debuchy R."/>
            <person name="Gladieux P."/>
            <person name="Thoren M.H."/>
            <person name="Johannesson H."/>
        </authorList>
    </citation>
    <scope>NUCLEOTIDE SEQUENCE</scope>
    <source>
        <strain evidence="9">PSN293</strain>
    </source>
</reference>
<name>A0AAN6YC71_9PEZI</name>